<comment type="caution">
    <text evidence="2">The sequence shown here is derived from an EMBL/GenBank/DDBJ whole genome shotgun (WGS) entry which is preliminary data.</text>
</comment>
<evidence type="ECO:0000256" key="1">
    <source>
        <dbReference type="SAM" id="MobiDB-lite"/>
    </source>
</evidence>
<dbReference type="AlphaFoldDB" id="A0A8H6X8S4"/>
<evidence type="ECO:0000313" key="2">
    <source>
        <dbReference type="EMBL" id="KAF7336557.1"/>
    </source>
</evidence>
<evidence type="ECO:0000313" key="3">
    <source>
        <dbReference type="Proteomes" id="UP000623467"/>
    </source>
</evidence>
<organism evidence="2 3">
    <name type="scientific">Mycena sanguinolenta</name>
    <dbReference type="NCBI Taxonomy" id="230812"/>
    <lineage>
        <taxon>Eukaryota</taxon>
        <taxon>Fungi</taxon>
        <taxon>Dikarya</taxon>
        <taxon>Basidiomycota</taxon>
        <taxon>Agaricomycotina</taxon>
        <taxon>Agaricomycetes</taxon>
        <taxon>Agaricomycetidae</taxon>
        <taxon>Agaricales</taxon>
        <taxon>Marasmiineae</taxon>
        <taxon>Mycenaceae</taxon>
        <taxon>Mycena</taxon>
    </lineage>
</organism>
<protein>
    <submittedName>
        <fullName evidence="2">Uncharacterized protein</fullName>
    </submittedName>
</protein>
<feature type="region of interest" description="Disordered" evidence="1">
    <location>
        <begin position="112"/>
        <end position="135"/>
    </location>
</feature>
<proteinExistence type="predicted"/>
<dbReference type="Proteomes" id="UP000623467">
    <property type="component" value="Unassembled WGS sequence"/>
</dbReference>
<reference evidence="2" key="1">
    <citation type="submission" date="2020-05" db="EMBL/GenBank/DDBJ databases">
        <title>Mycena genomes resolve the evolution of fungal bioluminescence.</title>
        <authorList>
            <person name="Tsai I.J."/>
        </authorList>
    </citation>
    <scope>NUCLEOTIDE SEQUENCE</scope>
    <source>
        <strain evidence="2">160909Yilan</strain>
    </source>
</reference>
<sequence length="271" mass="30316">MLQKAFSLSVFAAVGQLGRGLAPWLGTISSPLLLDGTERERGVAGGMAAFQDHEEVARMLCHSDVGRVFCGIHGCANVVPPRRRLLPLRLRCHCEERMTRIIRTARQRRRRTGRRCSVEASDPVREERRSSSMTREKDLATRIAICTCRRLAGSSGMCAGLGLVTPLGYTSEFPRFSSPLPRFSSLPPILSAFSPFRRFFDIDHPLSPFAFAFRHPFPPPSPLTSLSIFSASAPAFFPPLRPSHELHIRPPSDLRQKFPFLETFRFPQASN</sequence>
<name>A0A8H6X8S4_9AGAR</name>
<accession>A0A8H6X8S4</accession>
<keyword evidence="3" id="KW-1185">Reference proteome</keyword>
<gene>
    <name evidence="2" type="ORF">MSAN_02287900</name>
</gene>
<feature type="compositionally biased region" description="Basic and acidic residues" evidence="1">
    <location>
        <begin position="122"/>
        <end position="135"/>
    </location>
</feature>
<dbReference type="EMBL" id="JACAZH010000036">
    <property type="protein sequence ID" value="KAF7336557.1"/>
    <property type="molecule type" value="Genomic_DNA"/>
</dbReference>